<protein>
    <submittedName>
        <fullName evidence="2">Uncharacterized protein</fullName>
    </submittedName>
</protein>
<feature type="compositionally biased region" description="Polar residues" evidence="1">
    <location>
        <begin position="59"/>
        <end position="75"/>
    </location>
</feature>
<dbReference type="Proteomes" id="UP001501638">
    <property type="component" value="Unassembled WGS sequence"/>
</dbReference>
<evidence type="ECO:0000313" key="2">
    <source>
        <dbReference type="EMBL" id="GAA2460216.1"/>
    </source>
</evidence>
<accession>A0ABN3KI20</accession>
<keyword evidence="3" id="KW-1185">Reference proteome</keyword>
<dbReference type="EMBL" id="BAAASZ010000035">
    <property type="protein sequence ID" value="GAA2460216.1"/>
    <property type="molecule type" value="Genomic_DNA"/>
</dbReference>
<organism evidence="2 3">
    <name type="scientific">Streptomyces macrosporus</name>
    <dbReference type="NCBI Taxonomy" id="44032"/>
    <lineage>
        <taxon>Bacteria</taxon>
        <taxon>Bacillati</taxon>
        <taxon>Actinomycetota</taxon>
        <taxon>Actinomycetes</taxon>
        <taxon>Kitasatosporales</taxon>
        <taxon>Streptomycetaceae</taxon>
        <taxon>Streptomyces</taxon>
    </lineage>
</organism>
<reference evidence="2 3" key="1">
    <citation type="journal article" date="2019" name="Int. J. Syst. Evol. Microbiol.">
        <title>The Global Catalogue of Microorganisms (GCM) 10K type strain sequencing project: providing services to taxonomists for standard genome sequencing and annotation.</title>
        <authorList>
            <consortium name="The Broad Institute Genomics Platform"/>
            <consortium name="The Broad Institute Genome Sequencing Center for Infectious Disease"/>
            <person name="Wu L."/>
            <person name="Ma J."/>
        </authorList>
    </citation>
    <scope>NUCLEOTIDE SEQUENCE [LARGE SCALE GENOMIC DNA]</scope>
    <source>
        <strain evidence="2 3">JCM 6305</strain>
    </source>
</reference>
<gene>
    <name evidence="2" type="ORF">GCM10010405_50670</name>
</gene>
<evidence type="ECO:0000256" key="1">
    <source>
        <dbReference type="SAM" id="MobiDB-lite"/>
    </source>
</evidence>
<name>A0ABN3KI20_9ACTN</name>
<evidence type="ECO:0000313" key="3">
    <source>
        <dbReference type="Proteomes" id="UP001501638"/>
    </source>
</evidence>
<sequence length="87" mass="8749">MQAGDGRARASAVVPGTGRAAAMTVGAPPDGVWGSVSASAMPCTFAENRQVRLEAPTLRSRTGTKVPSTIHSRSVASAGRETGTIGP</sequence>
<comment type="caution">
    <text evidence="2">The sequence shown here is derived from an EMBL/GenBank/DDBJ whole genome shotgun (WGS) entry which is preliminary data.</text>
</comment>
<proteinExistence type="predicted"/>
<feature type="region of interest" description="Disordered" evidence="1">
    <location>
        <begin position="55"/>
        <end position="87"/>
    </location>
</feature>